<evidence type="ECO:0000313" key="3">
    <source>
        <dbReference type="Proteomes" id="UP001276659"/>
    </source>
</evidence>
<proteinExistence type="predicted"/>
<protein>
    <recommendedName>
        <fullName evidence="4">F-box domain-containing protein</fullName>
    </recommendedName>
</protein>
<evidence type="ECO:0000313" key="2">
    <source>
        <dbReference type="EMBL" id="KAK3173027.1"/>
    </source>
</evidence>
<accession>A0AAD9ZA63</accession>
<evidence type="ECO:0000256" key="1">
    <source>
        <dbReference type="SAM" id="MobiDB-lite"/>
    </source>
</evidence>
<dbReference type="AlphaFoldDB" id="A0AAD9ZA63"/>
<feature type="compositionally biased region" description="Basic and acidic residues" evidence="1">
    <location>
        <begin position="317"/>
        <end position="329"/>
    </location>
</feature>
<sequence>MSRLLTTSNEALLQIFEEVVHKDLENFTLSCKRIHVIICGHKKEAKKGTEFHPTLLLRDVLTDKNIALYVKIFCLRRLSTVGEQITDEVHRVFDDQSGAIRAEIQQNLYTGGKSAEVWVKGVLLLCLLPNLQSFSLECSLRNSKIDALSKLNKASFKNGDCRYFLPFAALPSLRSLRGVSIQKYFWDNEPLVYGSNITSLIFEQSLLDSESINNVIKNTFDLEHLKFSFDGMESNATEEITHEIVDCLLRRAQNTLRSLDIPGDICAGEIAWDFEEEESVHNLTEFERLEIIRVGNTIFTELVDEDEDEDEEDDYDHGENKKANEDESGNHVQGLTRWTRPLVECSPRSVVSLSLTLPVRKGEASQLLEGWLDGERNIPRRRLPSRTATI</sequence>
<name>A0AAD9ZA63_9LECA</name>
<dbReference type="EMBL" id="JASNWA010000007">
    <property type="protein sequence ID" value="KAK3173027.1"/>
    <property type="molecule type" value="Genomic_DNA"/>
</dbReference>
<gene>
    <name evidence="2" type="ORF">OEA41_006355</name>
</gene>
<dbReference type="Proteomes" id="UP001276659">
    <property type="component" value="Unassembled WGS sequence"/>
</dbReference>
<organism evidence="2 3">
    <name type="scientific">Lepraria neglecta</name>
    <dbReference type="NCBI Taxonomy" id="209136"/>
    <lineage>
        <taxon>Eukaryota</taxon>
        <taxon>Fungi</taxon>
        <taxon>Dikarya</taxon>
        <taxon>Ascomycota</taxon>
        <taxon>Pezizomycotina</taxon>
        <taxon>Lecanoromycetes</taxon>
        <taxon>OSLEUM clade</taxon>
        <taxon>Lecanoromycetidae</taxon>
        <taxon>Lecanorales</taxon>
        <taxon>Lecanorineae</taxon>
        <taxon>Stereocaulaceae</taxon>
        <taxon>Lepraria</taxon>
    </lineage>
</organism>
<keyword evidence="3" id="KW-1185">Reference proteome</keyword>
<feature type="compositionally biased region" description="Acidic residues" evidence="1">
    <location>
        <begin position="303"/>
        <end position="316"/>
    </location>
</feature>
<feature type="region of interest" description="Disordered" evidence="1">
    <location>
        <begin position="303"/>
        <end position="333"/>
    </location>
</feature>
<reference evidence="2" key="1">
    <citation type="submission" date="2022-11" db="EMBL/GenBank/DDBJ databases">
        <title>Chromosomal genome sequence assembly and mating type (MAT) locus characterization of the leprose asexual lichenized fungus Lepraria neglecta (Nyl.) Erichsen.</title>
        <authorList>
            <person name="Allen J.L."/>
            <person name="Pfeffer B."/>
        </authorList>
    </citation>
    <scope>NUCLEOTIDE SEQUENCE</scope>
    <source>
        <strain evidence="2">Allen 5258</strain>
    </source>
</reference>
<evidence type="ECO:0008006" key="4">
    <source>
        <dbReference type="Google" id="ProtNLM"/>
    </source>
</evidence>
<comment type="caution">
    <text evidence="2">The sequence shown here is derived from an EMBL/GenBank/DDBJ whole genome shotgun (WGS) entry which is preliminary data.</text>
</comment>